<feature type="region of interest" description="Disordered" evidence="1">
    <location>
        <begin position="126"/>
        <end position="211"/>
    </location>
</feature>
<evidence type="ECO:0000313" key="4">
    <source>
        <dbReference type="Proteomes" id="UP000039865"/>
    </source>
</evidence>
<sequence>MKVRSGEQHQQNNKQRALVAQEYGFNYPQGSSKQAVHQQPQIQSSQSSTKILSSRLVQQRKQDIFNTNIRNPIANNNNKPITKGKHEPVLNPNTYGQMSKISQYAQMAAQGDKTNRPNSATALITDQQKQTPGANSLNGSSNNNNNNYSASQSPNPHPPHQHQNHSANTRYDHHADNSGHRGKSIISNNSNTSNNSQRQKVRIRIPNKHKDQQQGVQIISNVIINEVIINDSLQQTFINQLTHKKLDSNLMNDLTQTASTQELIKQSSSKKIINQKAAQPLKKTILPKRNPKPIKIDLGDSPDPKLIHQKIQAAISNSASNVSLTNQRGSTKNLKKIPSKPSYKIDSDGGEEDQVDNQLRIISQQSSQTQFQKYEEKCQLMQNQSKKNLLKSESKKNVQQQEVVDVRGPGLELEDLKCDIALVQRGDSRRFEHPVQQVEVQQISNEYSLIQTIGAAKKNTLFSQSALVTEPTNNKLCTILTDNQLQLESPYQIMATTPQGQTSSQKKVLVKRFKYKNLTESQTPSNKSFITEHRFSAGQGFKQTLNVNGTSKVNNTPKSQNASLCTVAQIDHLVQQEQLAPREISQVIKTQRADNAENHKIVNNKSGKSSNEKNKQRTTTPNKLHSGSTSIQNNMNEIHQRIKEVKHKLMSKTSIIRIEEKPVRTQIVKRSFVKQQTVTSPREKYEQDLNDDILDDDRSYKSNCNNIYENSNEGDEDDEASYDNCTIIEQEEKLAASLATIKGVVYKKIENPRKAKSIKGGYKKRFGIVRNKKFKYYRDREMRDLAGVFDFDRIQCVVMIDDGSNRNESENESPTNKIDKNKYYEPRKFRIEVMGSNKQFLFMVQSSVALRQWTQALYANWHASRSFTITNQPKLFGQKFWKSDVITLQDFRKLADTGDIMLFTGSSFVTRVQRALTMSDYDHVAMLLRYSNGKLVMFESTGQTGVAVLDWDLFLKNGWNKLYTKLCFRKLRHNRTLENMQKLEQFIRTVIGMKYRLNPAKIFRKKYQQDSENITDDKSYFCSELVASAYKCLGLLPKEISASQYWPGNFSTKSGLQLLGDSMLEDEQTILFDENEQ</sequence>
<dbReference type="AlphaFoldDB" id="A0A078ARH4"/>
<name>A0A078ARH4_STYLE</name>
<gene>
    <name evidence="3" type="primary">Contig17422.g18534</name>
    <name evidence="3" type="ORF">STYLEM_14130</name>
</gene>
<dbReference type="SUPFAM" id="SSF50729">
    <property type="entry name" value="PH domain-like"/>
    <property type="match status" value="1"/>
</dbReference>
<evidence type="ECO:0000256" key="1">
    <source>
        <dbReference type="SAM" id="MobiDB-lite"/>
    </source>
</evidence>
<dbReference type="InterPro" id="IPR001849">
    <property type="entry name" value="PH_domain"/>
</dbReference>
<dbReference type="Pfam" id="PF05708">
    <property type="entry name" value="Peptidase_C92"/>
    <property type="match status" value="1"/>
</dbReference>
<dbReference type="OrthoDB" id="289113at2759"/>
<feature type="region of interest" description="Disordered" evidence="1">
    <location>
        <begin position="1"/>
        <end position="55"/>
    </location>
</feature>
<dbReference type="PANTHER" id="PTHR47112">
    <property type="entry name" value="PX DOMAIN-CONTAINING PROTEIN"/>
    <property type="match status" value="1"/>
</dbReference>
<feature type="compositionally biased region" description="Low complexity" evidence="1">
    <location>
        <begin position="184"/>
        <end position="196"/>
    </location>
</feature>
<reference evidence="3 4" key="1">
    <citation type="submission" date="2014-06" db="EMBL/GenBank/DDBJ databases">
        <authorList>
            <person name="Swart Estienne"/>
        </authorList>
    </citation>
    <scope>NUCLEOTIDE SEQUENCE [LARGE SCALE GENOMIC DNA]</scope>
    <source>
        <strain evidence="3 4">130c</strain>
    </source>
</reference>
<accession>A0A078ARH4</accession>
<feature type="compositionally biased region" description="Basic and acidic residues" evidence="1">
    <location>
        <begin position="170"/>
        <end position="179"/>
    </location>
</feature>
<dbReference type="InterPro" id="IPR038765">
    <property type="entry name" value="Papain-like_cys_pep_sf"/>
</dbReference>
<dbReference type="InParanoid" id="A0A078ARH4"/>
<dbReference type="Gene3D" id="3.90.1720.10">
    <property type="entry name" value="endopeptidase domain like (from Nostoc punctiforme)"/>
    <property type="match status" value="1"/>
</dbReference>
<feature type="region of interest" description="Disordered" evidence="1">
    <location>
        <begin position="322"/>
        <end position="353"/>
    </location>
</feature>
<feature type="compositionally biased region" description="Low complexity" evidence="1">
    <location>
        <begin position="67"/>
        <end position="81"/>
    </location>
</feature>
<feature type="region of interest" description="Disordered" evidence="1">
    <location>
        <begin position="67"/>
        <end position="95"/>
    </location>
</feature>
<dbReference type="InterPro" id="IPR024453">
    <property type="entry name" value="Peptidase_C92"/>
</dbReference>
<dbReference type="EMBL" id="CCKQ01013397">
    <property type="protein sequence ID" value="CDW85060.1"/>
    <property type="molecule type" value="Genomic_DNA"/>
</dbReference>
<evidence type="ECO:0000259" key="2">
    <source>
        <dbReference type="PROSITE" id="PS50003"/>
    </source>
</evidence>
<feature type="compositionally biased region" description="Low complexity" evidence="1">
    <location>
        <begin position="135"/>
        <end position="154"/>
    </location>
</feature>
<dbReference type="InterPro" id="IPR011993">
    <property type="entry name" value="PH-like_dom_sf"/>
</dbReference>
<feature type="domain" description="PH" evidence="2">
    <location>
        <begin position="738"/>
        <end position="862"/>
    </location>
</feature>
<dbReference type="PANTHER" id="PTHR47112:SF1">
    <property type="entry name" value="PX DOMAIN-CONTAINING PROTEIN"/>
    <property type="match status" value="1"/>
</dbReference>
<keyword evidence="4" id="KW-1185">Reference proteome</keyword>
<feature type="region of interest" description="Disordered" evidence="1">
    <location>
        <begin position="595"/>
        <end position="632"/>
    </location>
</feature>
<organism evidence="3 4">
    <name type="scientific">Stylonychia lemnae</name>
    <name type="common">Ciliate</name>
    <dbReference type="NCBI Taxonomy" id="5949"/>
    <lineage>
        <taxon>Eukaryota</taxon>
        <taxon>Sar</taxon>
        <taxon>Alveolata</taxon>
        <taxon>Ciliophora</taxon>
        <taxon>Intramacronucleata</taxon>
        <taxon>Spirotrichea</taxon>
        <taxon>Stichotrichia</taxon>
        <taxon>Sporadotrichida</taxon>
        <taxon>Oxytrichidae</taxon>
        <taxon>Stylonychinae</taxon>
        <taxon>Stylonychia</taxon>
    </lineage>
</organism>
<dbReference type="SUPFAM" id="SSF54001">
    <property type="entry name" value="Cysteine proteinases"/>
    <property type="match status" value="1"/>
</dbReference>
<dbReference type="Proteomes" id="UP000039865">
    <property type="component" value="Unassembled WGS sequence"/>
</dbReference>
<feature type="compositionally biased region" description="Polar residues" evidence="1">
    <location>
        <begin position="617"/>
        <end position="632"/>
    </location>
</feature>
<dbReference type="SMART" id="SM00233">
    <property type="entry name" value="PH"/>
    <property type="match status" value="1"/>
</dbReference>
<dbReference type="PROSITE" id="PS50003">
    <property type="entry name" value="PH_DOMAIN"/>
    <property type="match status" value="1"/>
</dbReference>
<protein>
    <submittedName>
        <fullName evidence="3">Ph domain-containing protein</fullName>
    </submittedName>
</protein>
<feature type="compositionally biased region" description="Low complexity" evidence="1">
    <location>
        <begin position="34"/>
        <end position="54"/>
    </location>
</feature>
<evidence type="ECO:0000313" key="3">
    <source>
        <dbReference type="EMBL" id="CDW85060.1"/>
    </source>
</evidence>
<feature type="compositionally biased region" description="Polar residues" evidence="1">
    <location>
        <begin position="322"/>
        <end position="332"/>
    </location>
</feature>
<proteinExistence type="predicted"/>
<dbReference type="Gene3D" id="2.30.29.30">
    <property type="entry name" value="Pleckstrin-homology domain (PH domain)/Phosphotyrosine-binding domain (PTB)"/>
    <property type="match status" value="1"/>
</dbReference>